<evidence type="ECO:0000256" key="1">
    <source>
        <dbReference type="ARBA" id="ARBA00006964"/>
    </source>
</evidence>
<dbReference type="AlphaFoldDB" id="A0A0Q4AYU9"/>
<organism evidence="7 8">
    <name type="scientific">Candidatus [Bacteroides] periocalifornicus</name>
    <dbReference type="NCBI Taxonomy" id="1702214"/>
    <lineage>
        <taxon>Bacteria</taxon>
        <taxon>Pseudomonadati</taxon>
        <taxon>Bacteroidota</taxon>
    </lineage>
</organism>
<comment type="caution">
    <text evidence="7">The sequence shown here is derived from an EMBL/GenBank/DDBJ whole genome shotgun (WGS) entry which is preliminary data.</text>
</comment>
<reference evidence="7" key="1">
    <citation type="submission" date="2015-08" db="EMBL/GenBank/DDBJ databases">
        <title>Candidatus Bacteriodes Periocalifornicus.</title>
        <authorList>
            <person name="McLean J.S."/>
            <person name="Kelley S."/>
        </authorList>
    </citation>
    <scope>NUCLEOTIDE SEQUENCE [LARGE SCALE GENOMIC DNA]</scope>
    <source>
        <strain evidence="7">12B</strain>
    </source>
</reference>
<dbReference type="PANTHER" id="PTHR13799:SF14">
    <property type="entry name" value="GTP CYCLOHYDROLASE 1 TYPE 2 HOMOLOG"/>
    <property type="match status" value="1"/>
</dbReference>
<dbReference type="STRING" id="1702214.AL399_02495"/>
<dbReference type="GO" id="GO:0005737">
    <property type="term" value="C:cytoplasm"/>
    <property type="evidence" value="ECO:0007669"/>
    <property type="project" value="TreeGrafter"/>
</dbReference>
<dbReference type="Gene3D" id="3.40.1390.30">
    <property type="entry name" value="NIF3 (NGG1p interacting factor 3)-like"/>
    <property type="match status" value="1"/>
</dbReference>
<keyword evidence="8" id="KW-1185">Reference proteome</keyword>
<dbReference type="InterPro" id="IPR002678">
    <property type="entry name" value="DUF34/NIF3"/>
</dbReference>
<dbReference type="SUPFAM" id="SSF102705">
    <property type="entry name" value="NIF3 (NGG1p interacting factor 3)-like"/>
    <property type="match status" value="1"/>
</dbReference>
<dbReference type="PATRIC" id="fig|1702214.3.peg.689"/>
<dbReference type="InterPro" id="IPR036069">
    <property type="entry name" value="DUF34/NIF3_sf"/>
</dbReference>
<comment type="subunit">
    <text evidence="2">Homohexamer.</text>
</comment>
<dbReference type="Proteomes" id="UP000054172">
    <property type="component" value="Unassembled WGS sequence"/>
</dbReference>
<evidence type="ECO:0000256" key="4">
    <source>
        <dbReference type="ARBA" id="ARBA00022723"/>
    </source>
</evidence>
<evidence type="ECO:0000313" key="8">
    <source>
        <dbReference type="Proteomes" id="UP000054172"/>
    </source>
</evidence>
<evidence type="ECO:0000256" key="5">
    <source>
        <dbReference type="PIRNR" id="PIRNR037489"/>
    </source>
</evidence>
<sequence length="381" mass="41268">MLFGLIDNPVFMEGAVSFADIESVVGEWAPWALQESYDNSGLLLGERDTKVTGILVSFDIREAVVEEAVERGCNLVVSHHPLVFKGLKNLRGDDPVSRTVMLALRNRVGVLAAHTNADSTNGGVSYLLGARLGLKSMRALVPKDGQILKLAAYVPPEAVEGVLAALHAAGAGCIGAYSHCSFSTQGEGRFYAPPESAPYAGAKGQLNRVGEVRIETVCPSYRLASVLEALVEAHPYEEPAYDVYQLINRDSRVGLGCIGMLDEALDEKGFLARVAESLGTPWLRYSNPTGHLVRRVAVCGGSGADMIGQAMAQGADAYVTADVKYHDFQQPVGRMLLVDAGHRESELMVVEALRKLIQERFTTFAVWESSQDASPVHYYRR</sequence>
<dbReference type="FunFam" id="3.40.1390.30:FF:000001">
    <property type="entry name" value="GTP cyclohydrolase 1 type 2"/>
    <property type="match status" value="1"/>
</dbReference>
<feature type="binding site" evidence="6">
    <location>
        <position position="80"/>
    </location>
    <ligand>
        <name>a divalent metal cation</name>
        <dbReference type="ChEBI" id="CHEBI:60240"/>
        <label>1</label>
    </ligand>
</feature>
<accession>A0A0Q4AYU9</accession>
<proteinExistence type="inferred from homology"/>
<evidence type="ECO:0000313" key="7">
    <source>
        <dbReference type="EMBL" id="KQM09262.1"/>
    </source>
</evidence>
<protein>
    <recommendedName>
        <fullName evidence="3 5">GTP cyclohydrolase 1 type 2 homolog</fullName>
    </recommendedName>
</protein>
<gene>
    <name evidence="7" type="ORF">AL399_02495</name>
</gene>
<keyword evidence="4 5" id="KW-0479">Metal-binding</keyword>
<dbReference type="NCBIfam" id="TIGR00486">
    <property type="entry name" value="YbgI_SA1388"/>
    <property type="match status" value="1"/>
</dbReference>
<feature type="binding site" evidence="6">
    <location>
        <position position="79"/>
    </location>
    <ligand>
        <name>a divalent metal cation</name>
        <dbReference type="ChEBI" id="CHEBI:60240"/>
        <label>1</label>
    </ligand>
</feature>
<dbReference type="GO" id="GO:0046872">
    <property type="term" value="F:metal ion binding"/>
    <property type="evidence" value="ECO:0007669"/>
    <property type="project" value="UniProtKB-UniRule"/>
</dbReference>
<feature type="binding site" evidence="6">
    <location>
        <position position="118"/>
    </location>
    <ligand>
        <name>a divalent metal cation</name>
        <dbReference type="ChEBI" id="CHEBI:60240"/>
        <label>1</label>
    </ligand>
</feature>
<name>A0A0Q4AYU9_9BACT</name>
<comment type="similarity">
    <text evidence="1 5">Belongs to the GTP cyclohydrolase I type 2/NIF3 family.</text>
</comment>
<feature type="binding site" evidence="6">
    <location>
        <position position="346"/>
    </location>
    <ligand>
        <name>a divalent metal cation</name>
        <dbReference type="ChEBI" id="CHEBI:60240"/>
        <label>1</label>
    </ligand>
</feature>
<evidence type="ECO:0000256" key="6">
    <source>
        <dbReference type="PIRSR" id="PIRSR602678-1"/>
    </source>
</evidence>
<dbReference type="PIRSF" id="PIRSF037489">
    <property type="entry name" value="UCP037489_NIF3_YqfO"/>
    <property type="match status" value="1"/>
</dbReference>
<dbReference type="PANTHER" id="PTHR13799">
    <property type="entry name" value="NGG1 INTERACTING FACTOR 3"/>
    <property type="match status" value="1"/>
</dbReference>
<dbReference type="InterPro" id="IPR015867">
    <property type="entry name" value="N-reg_PII/ATP_PRibTrfase_C"/>
</dbReference>
<dbReference type="Pfam" id="PF01784">
    <property type="entry name" value="DUF34_NIF3"/>
    <property type="match status" value="1"/>
</dbReference>
<evidence type="ECO:0000256" key="3">
    <source>
        <dbReference type="ARBA" id="ARBA00022112"/>
    </source>
</evidence>
<dbReference type="InterPro" id="IPR017221">
    <property type="entry name" value="DUF34/NIF3_bac"/>
</dbReference>
<feature type="binding site" evidence="6">
    <location>
        <position position="342"/>
    </location>
    <ligand>
        <name>a divalent metal cation</name>
        <dbReference type="ChEBI" id="CHEBI:60240"/>
        <label>1</label>
    </ligand>
</feature>
<dbReference type="Gene3D" id="3.30.70.120">
    <property type="match status" value="1"/>
</dbReference>
<evidence type="ECO:0000256" key="2">
    <source>
        <dbReference type="ARBA" id="ARBA00011643"/>
    </source>
</evidence>
<dbReference type="EMBL" id="LIIK01000008">
    <property type="protein sequence ID" value="KQM09262.1"/>
    <property type="molecule type" value="Genomic_DNA"/>
</dbReference>